<evidence type="ECO:0000313" key="4">
    <source>
        <dbReference type="Proteomes" id="UP000187209"/>
    </source>
</evidence>
<proteinExistence type="predicted"/>
<dbReference type="AlphaFoldDB" id="A0A1R2CL45"/>
<feature type="transmembrane region" description="Helical" evidence="1">
    <location>
        <begin position="71"/>
        <end position="97"/>
    </location>
</feature>
<dbReference type="InterPro" id="IPR011009">
    <property type="entry name" value="Kinase-like_dom_sf"/>
</dbReference>
<dbReference type="PANTHER" id="PTHR48007">
    <property type="entry name" value="LEUCINE-RICH REPEAT RECEPTOR-LIKE PROTEIN KINASE PXC1"/>
    <property type="match status" value="1"/>
</dbReference>
<dbReference type="GO" id="GO:0005524">
    <property type="term" value="F:ATP binding"/>
    <property type="evidence" value="ECO:0007669"/>
    <property type="project" value="InterPro"/>
</dbReference>
<feature type="transmembrane region" description="Helical" evidence="1">
    <location>
        <begin position="45"/>
        <end position="65"/>
    </location>
</feature>
<dbReference type="EMBL" id="MPUH01000119">
    <property type="protein sequence ID" value="OMJ89727.1"/>
    <property type="molecule type" value="Genomic_DNA"/>
</dbReference>
<dbReference type="InterPro" id="IPR001245">
    <property type="entry name" value="Ser-Thr/Tyr_kinase_cat_dom"/>
</dbReference>
<evidence type="ECO:0000256" key="1">
    <source>
        <dbReference type="SAM" id="Phobius"/>
    </source>
</evidence>
<dbReference type="PROSITE" id="PS50011">
    <property type="entry name" value="PROTEIN_KINASE_DOM"/>
    <property type="match status" value="1"/>
</dbReference>
<gene>
    <name evidence="3" type="ORF">SteCoe_8092</name>
</gene>
<feature type="transmembrane region" description="Helical" evidence="1">
    <location>
        <begin position="246"/>
        <end position="274"/>
    </location>
</feature>
<dbReference type="OrthoDB" id="301709at2759"/>
<dbReference type="Proteomes" id="UP000187209">
    <property type="component" value="Unassembled WGS sequence"/>
</dbReference>
<feature type="transmembrane region" description="Helical" evidence="1">
    <location>
        <begin position="163"/>
        <end position="184"/>
    </location>
</feature>
<reference evidence="3 4" key="1">
    <citation type="submission" date="2016-11" db="EMBL/GenBank/DDBJ databases">
        <title>The macronuclear genome of Stentor coeruleus: a giant cell with tiny introns.</title>
        <authorList>
            <person name="Slabodnick M."/>
            <person name="Ruby J.G."/>
            <person name="Reiff S.B."/>
            <person name="Swart E.C."/>
            <person name="Gosai S."/>
            <person name="Prabakaran S."/>
            <person name="Witkowska E."/>
            <person name="Larue G.E."/>
            <person name="Fisher S."/>
            <person name="Freeman R.M."/>
            <person name="Gunawardena J."/>
            <person name="Chu W."/>
            <person name="Stover N.A."/>
            <person name="Gregory B.D."/>
            <person name="Nowacki M."/>
            <person name="Derisi J."/>
            <person name="Roy S.W."/>
            <person name="Marshall W.F."/>
            <person name="Sood P."/>
        </authorList>
    </citation>
    <scope>NUCLEOTIDE SEQUENCE [LARGE SCALE GENOMIC DNA]</scope>
    <source>
        <strain evidence="3">WM001</strain>
    </source>
</reference>
<feature type="transmembrane region" description="Helical" evidence="1">
    <location>
        <begin position="126"/>
        <end position="151"/>
    </location>
</feature>
<keyword evidence="1" id="KW-1133">Transmembrane helix</keyword>
<comment type="caution">
    <text evidence="3">The sequence shown here is derived from an EMBL/GenBank/DDBJ whole genome shotgun (WGS) entry which is preliminary data.</text>
</comment>
<protein>
    <recommendedName>
        <fullName evidence="2">Protein kinase domain-containing protein</fullName>
    </recommendedName>
</protein>
<dbReference type="Pfam" id="PF07714">
    <property type="entry name" value="PK_Tyr_Ser-Thr"/>
    <property type="match status" value="1"/>
</dbReference>
<dbReference type="SUPFAM" id="SSF56112">
    <property type="entry name" value="Protein kinase-like (PK-like)"/>
    <property type="match status" value="1"/>
</dbReference>
<evidence type="ECO:0000313" key="3">
    <source>
        <dbReference type="EMBL" id="OMJ89727.1"/>
    </source>
</evidence>
<evidence type="ECO:0000259" key="2">
    <source>
        <dbReference type="PROSITE" id="PS50011"/>
    </source>
</evidence>
<dbReference type="PANTHER" id="PTHR48007:SF4">
    <property type="entry name" value="LEUCINE-RICH REPEAT RECEPTOR-LIKE PROTEIN KINASE PXC1"/>
    <property type="match status" value="1"/>
</dbReference>
<name>A0A1R2CL45_9CILI</name>
<keyword evidence="1" id="KW-0812">Transmembrane</keyword>
<organism evidence="3 4">
    <name type="scientific">Stentor coeruleus</name>
    <dbReference type="NCBI Taxonomy" id="5963"/>
    <lineage>
        <taxon>Eukaryota</taxon>
        <taxon>Sar</taxon>
        <taxon>Alveolata</taxon>
        <taxon>Ciliophora</taxon>
        <taxon>Postciliodesmatophora</taxon>
        <taxon>Heterotrichea</taxon>
        <taxon>Heterotrichida</taxon>
        <taxon>Stentoridae</taxon>
        <taxon>Stentor</taxon>
    </lineage>
</organism>
<dbReference type="InterPro" id="IPR000719">
    <property type="entry name" value="Prot_kinase_dom"/>
</dbReference>
<feature type="transmembrane region" description="Helical" evidence="1">
    <location>
        <begin position="6"/>
        <end position="25"/>
    </location>
</feature>
<accession>A0A1R2CL45</accession>
<keyword evidence="1" id="KW-0472">Membrane</keyword>
<sequence length="574" mass="65044">MAKGQNPAELVLICFSIMYSGLSILGIIRTLKMYKTISITKFARFFYVFICFESFMRAITFIIILSDLSEITYTAAFILATLPDALFVHLYLILLVISMRIYYQAHIVSTLSQSLLEKTVTKKSRFVWTVLGIITILVLLQLISYSIYLGGIMSSGQISQENAIVNIIVPSMGAVYILYLDFVFSGVPTRNPFWKSNLHRICTVSIFWTVSRIIKGILDLIDQSSIVDVINAVVDPKKSVTLLKSALCIAVIIIAELICMFLVFDYGFFSIFILSESDSENSTAPNEKTQAQRDKLSLVATNPYIEEEDIKIIEQLKVTKKKPLGTIYKAEFNHSEVFYRIMSFSRLSSYVTEDITKEIDSYKSLSASGIEPVLGIVFKASTVGLVYPYFPQGSLFKLLHESNVTLNLSQKIMMIQGIAEDLVEIHAEKRCHGHLTSHNILLDQKLYPFISDLGFHKMKKYAGVMYEYSYKSSWSSPEVLKEKKLIPSTISPSDDSYSFGMICWEIFTQKIPFEGFNKIQLAENVSKNGFRPLIPEEMPEDIIKIVKSCWNEDPSKRPDMSLIAMGLSMRDSEI</sequence>
<feature type="domain" description="Protein kinase" evidence="2">
    <location>
        <begin position="313"/>
        <end position="574"/>
    </location>
</feature>
<dbReference type="InterPro" id="IPR046959">
    <property type="entry name" value="PRK1-6/SRF4-like"/>
</dbReference>
<keyword evidence="4" id="KW-1185">Reference proteome</keyword>
<dbReference type="Gene3D" id="1.10.510.10">
    <property type="entry name" value="Transferase(Phosphotransferase) domain 1"/>
    <property type="match status" value="1"/>
</dbReference>
<dbReference type="GO" id="GO:0004672">
    <property type="term" value="F:protein kinase activity"/>
    <property type="evidence" value="ECO:0007669"/>
    <property type="project" value="InterPro"/>
</dbReference>